<evidence type="ECO:0000313" key="2">
    <source>
        <dbReference type="EnsemblMetazoa" id="tetur37g01180.1"/>
    </source>
</evidence>
<name>T1L485_TETUR</name>
<evidence type="ECO:0000256" key="1">
    <source>
        <dbReference type="SAM" id="MobiDB-lite"/>
    </source>
</evidence>
<dbReference type="Proteomes" id="UP000015104">
    <property type="component" value="Unassembled WGS sequence"/>
</dbReference>
<proteinExistence type="predicted"/>
<feature type="compositionally biased region" description="Basic and acidic residues" evidence="1">
    <location>
        <begin position="103"/>
        <end position="113"/>
    </location>
</feature>
<organism evidence="2 3">
    <name type="scientific">Tetranychus urticae</name>
    <name type="common">Two-spotted spider mite</name>
    <dbReference type="NCBI Taxonomy" id="32264"/>
    <lineage>
        <taxon>Eukaryota</taxon>
        <taxon>Metazoa</taxon>
        <taxon>Ecdysozoa</taxon>
        <taxon>Arthropoda</taxon>
        <taxon>Chelicerata</taxon>
        <taxon>Arachnida</taxon>
        <taxon>Acari</taxon>
        <taxon>Acariformes</taxon>
        <taxon>Trombidiformes</taxon>
        <taxon>Prostigmata</taxon>
        <taxon>Eleutherengona</taxon>
        <taxon>Raphignathae</taxon>
        <taxon>Tetranychoidea</taxon>
        <taxon>Tetranychidae</taxon>
        <taxon>Tetranychus</taxon>
    </lineage>
</organism>
<protein>
    <submittedName>
        <fullName evidence="2">Uncharacterized protein</fullName>
    </submittedName>
</protein>
<reference evidence="3" key="1">
    <citation type="submission" date="2011-08" db="EMBL/GenBank/DDBJ databases">
        <authorList>
            <person name="Rombauts S."/>
        </authorList>
    </citation>
    <scope>NUCLEOTIDE SEQUENCE</scope>
    <source>
        <strain evidence="3">London</strain>
    </source>
</reference>
<evidence type="ECO:0000313" key="3">
    <source>
        <dbReference type="Proteomes" id="UP000015104"/>
    </source>
</evidence>
<dbReference type="HOGENOM" id="CLU_2136639_0_0_1"/>
<keyword evidence="3" id="KW-1185">Reference proteome</keyword>
<accession>T1L485</accession>
<dbReference type="EMBL" id="CAEY01001065">
    <property type="status" value="NOT_ANNOTATED_CDS"/>
    <property type="molecule type" value="Genomic_DNA"/>
</dbReference>
<feature type="region of interest" description="Disordered" evidence="1">
    <location>
        <begin position="62"/>
        <end position="113"/>
    </location>
</feature>
<sequence length="113" mass="12466">MCDGSRCVLLIDRRVGYRSVYEDVVAVAPEINGRGFCLKRLNSNSGDRPMERSDSVVNLEVPDDLGKHNSAPALASEPYRGKRGRVGSDDRLSMGGLPVSYRASDRRPDMHDT</sequence>
<reference evidence="2" key="2">
    <citation type="submission" date="2015-06" db="UniProtKB">
        <authorList>
            <consortium name="EnsemblMetazoa"/>
        </authorList>
    </citation>
    <scope>IDENTIFICATION</scope>
</reference>
<dbReference type="EnsemblMetazoa" id="tetur37g01180.1">
    <property type="protein sequence ID" value="tetur37g01180.1"/>
    <property type="gene ID" value="tetur37g01180"/>
</dbReference>
<dbReference type="AlphaFoldDB" id="T1L485"/>